<comment type="caution">
    <text evidence="5">The sequence shown here is derived from an EMBL/GenBank/DDBJ whole genome shotgun (WGS) entry which is preliminary data.</text>
</comment>
<feature type="compositionally biased region" description="Pro residues" evidence="3">
    <location>
        <begin position="889"/>
        <end position="930"/>
    </location>
</feature>
<dbReference type="STRING" id="1182545.A0A072PW94"/>
<feature type="region of interest" description="Disordered" evidence="3">
    <location>
        <begin position="1029"/>
        <end position="1057"/>
    </location>
</feature>
<gene>
    <name evidence="5" type="ORF">A1O9_04683</name>
</gene>
<feature type="compositionally biased region" description="Pro residues" evidence="3">
    <location>
        <begin position="687"/>
        <end position="711"/>
    </location>
</feature>
<feature type="compositionally biased region" description="Acidic residues" evidence="3">
    <location>
        <begin position="358"/>
        <end position="376"/>
    </location>
</feature>
<feature type="compositionally biased region" description="Basic and acidic residues" evidence="3">
    <location>
        <begin position="756"/>
        <end position="769"/>
    </location>
</feature>
<sequence length="1218" mass="132213">MPSVPFKVKAVFDYKSDEPDDLNFSLGQIITVTEEEDADWYTGEYVDASGDKLDGIFPRNFVEKYEPPVPSRPARAPKRAPLPDPVEETPEPPTAQPVAPTPPDPVDHPEEQHIDSPKDKDVVEPARQEPLPSPPISTIAVSASKPPTTKPAASKPPPPVAEKPTSSSFKDRIAAFNKPAATPVTPFKPGGTGPGGTFVKKSFVAPPPSRNAYIPPPREPPPPQKFYRREEDPTLQESEPRDAQTEPPAQEDAPVEDQPKPQSLKDRIALLQKQQLEQAARSAEKRDKPKRPPKKRVESTEEVEQTGLADPALAKVETNETVGRPSGDLAEEATHPSTNIATVTPQPQPSRELVSDTNDADDSGAGDEEDAQEVSTEEERPKARSSEKSFSDPPKQKPNTVEDGEDGEDGEDDEEQEEEEEEDPEIRRRRELRERMAKMSGGMGMMGMFGPPGGLGAPAPARKPKASAESSRQTSEYHQQEESQERATPLRVALPGMSNMVPKREEEASVNDGSDEDETARPTPREPFSHGEAEDYVSKPLQRRSTDRPAPPTPQERPFPPAPPREARAVPPPPPAGPRPIPPTPQSPTSGMVSHPLYGSSLTLRPGRTAPPIPLSPTSPDQTGHDEATDEERNLNSSNITRSPLTDTTASPNFNAPPPPLRREEPPRLDTTETGISPTNEKRVSRVPPPIPMSPTSPQARAPPPPPPGQPPVRRSTSDSRGIPVKPPADEDDDEEEEEVTEYDGDYDTDIASSAKHKDALKAHNRDSSLDDGVLTDDAIKSPKSPPRGAPPLPPVPSVAVPRDTPPPLPPAAAPKSRKSMDAPRGAPPPVPPPKVANDDDEDYDPYRYGVQPQGAPTYPPRGQYSQLLQSPREEVEEDDLYGGSQPPSSIPPPPPPSDRPAPPPLPPQADYQPPPSSFAPPPPPPPGPQPEQNLDVKRSGTVSRRSMEHSRTSGEQGFIARDIDVGKNSLWWTQEALPPPALQGRQDVLYEIETSSSANRSGRTTVSKDVFVLYMDYSSTTVNASFDSADPSHATFEQNHERPPPAPRRDQLESASGQFGVQISRAANSLAGSAVGDGSGQALVLEVLKPHGTALRPIGNRAYGALVYANLGNASTQQFDEIRPGDIVTFRNAKFAGHKGGLHAKYSMDVGKPDHAAVVIDWDGTKKKIRAWEQGREEKGKKPKVREESYKVGDLKSGEVMVWRVMPRSWVGWDKSG</sequence>
<dbReference type="InterPro" id="IPR057402">
    <property type="entry name" value="AIM3_BBC1_C"/>
</dbReference>
<feature type="region of interest" description="Disordered" evidence="3">
    <location>
        <begin position="63"/>
        <end position="961"/>
    </location>
</feature>
<evidence type="ECO:0000313" key="5">
    <source>
        <dbReference type="EMBL" id="KEF59835.1"/>
    </source>
</evidence>
<feature type="compositionally biased region" description="Gly residues" evidence="3">
    <location>
        <begin position="441"/>
        <end position="456"/>
    </location>
</feature>
<organism evidence="5 6">
    <name type="scientific">Exophiala aquamarina CBS 119918</name>
    <dbReference type="NCBI Taxonomy" id="1182545"/>
    <lineage>
        <taxon>Eukaryota</taxon>
        <taxon>Fungi</taxon>
        <taxon>Dikarya</taxon>
        <taxon>Ascomycota</taxon>
        <taxon>Pezizomycotina</taxon>
        <taxon>Eurotiomycetes</taxon>
        <taxon>Chaetothyriomycetidae</taxon>
        <taxon>Chaetothyriales</taxon>
        <taxon>Herpotrichiellaceae</taxon>
        <taxon>Exophiala</taxon>
    </lineage>
</organism>
<feature type="compositionally biased region" description="Acidic residues" evidence="3">
    <location>
        <begin position="730"/>
        <end position="749"/>
    </location>
</feature>
<feature type="compositionally biased region" description="Basic and acidic residues" evidence="3">
    <location>
        <begin position="623"/>
        <end position="634"/>
    </location>
</feature>
<dbReference type="HOGENOM" id="CLU_003021_1_0_1"/>
<feature type="compositionally biased region" description="Acidic residues" evidence="3">
    <location>
        <begin position="402"/>
        <end position="424"/>
    </location>
</feature>
<accession>A0A072PW94</accession>
<evidence type="ECO:0000259" key="4">
    <source>
        <dbReference type="PROSITE" id="PS50002"/>
    </source>
</evidence>
<reference evidence="5 6" key="1">
    <citation type="submission" date="2013-03" db="EMBL/GenBank/DDBJ databases">
        <title>The Genome Sequence of Exophiala aquamarina CBS 119918.</title>
        <authorList>
            <consortium name="The Broad Institute Genomics Platform"/>
            <person name="Cuomo C."/>
            <person name="de Hoog S."/>
            <person name="Gorbushina A."/>
            <person name="Walker B."/>
            <person name="Young S.K."/>
            <person name="Zeng Q."/>
            <person name="Gargeya S."/>
            <person name="Fitzgerald M."/>
            <person name="Haas B."/>
            <person name="Abouelleil A."/>
            <person name="Allen A.W."/>
            <person name="Alvarado L."/>
            <person name="Arachchi H.M."/>
            <person name="Berlin A.M."/>
            <person name="Chapman S.B."/>
            <person name="Gainer-Dewar J."/>
            <person name="Goldberg J."/>
            <person name="Griggs A."/>
            <person name="Gujja S."/>
            <person name="Hansen M."/>
            <person name="Howarth C."/>
            <person name="Imamovic A."/>
            <person name="Ireland A."/>
            <person name="Larimer J."/>
            <person name="McCowan C."/>
            <person name="Murphy C."/>
            <person name="Pearson M."/>
            <person name="Poon T.W."/>
            <person name="Priest M."/>
            <person name="Roberts A."/>
            <person name="Saif S."/>
            <person name="Shea T."/>
            <person name="Sisk P."/>
            <person name="Sykes S."/>
            <person name="Wortman J."/>
            <person name="Nusbaum C."/>
            <person name="Birren B."/>
        </authorList>
    </citation>
    <scope>NUCLEOTIDE SEQUENCE [LARGE SCALE GENOMIC DNA]</scope>
    <source>
        <strain evidence="5 6">CBS 119918</strain>
    </source>
</reference>
<feature type="compositionally biased region" description="Pro residues" evidence="3">
    <location>
        <begin position="804"/>
        <end position="813"/>
    </location>
</feature>
<feature type="compositionally biased region" description="Basic and acidic residues" evidence="3">
    <location>
        <begin position="425"/>
        <end position="437"/>
    </location>
</feature>
<dbReference type="GeneID" id="25279612"/>
<dbReference type="InterPro" id="IPR036028">
    <property type="entry name" value="SH3-like_dom_sf"/>
</dbReference>
<feature type="compositionally biased region" description="Basic and acidic residues" evidence="3">
    <location>
        <begin position="377"/>
        <end position="390"/>
    </location>
</feature>
<dbReference type="Proteomes" id="UP000027920">
    <property type="component" value="Unassembled WGS sequence"/>
</dbReference>
<dbReference type="Gene3D" id="2.30.30.40">
    <property type="entry name" value="SH3 Domains"/>
    <property type="match status" value="1"/>
</dbReference>
<protein>
    <recommendedName>
        <fullName evidence="4">SH3 domain-containing protein</fullName>
    </recommendedName>
</protein>
<dbReference type="Pfam" id="PF00018">
    <property type="entry name" value="SH3_1"/>
    <property type="match status" value="1"/>
</dbReference>
<dbReference type="OrthoDB" id="207120at2759"/>
<feature type="domain" description="SH3" evidence="4">
    <location>
        <begin position="3"/>
        <end position="67"/>
    </location>
</feature>
<dbReference type="RefSeq" id="XP_013262425.1">
    <property type="nucleotide sequence ID" value="XM_013406971.1"/>
</dbReference>
<feature type="compositionally biased region" description="Basic and acidic residues" evidence="3">
    <location>
        <begin position="1039"/>
        <end position="1053"/>
    </location>
</feature>
<evidence type="ECO:0000256" key="1">
    <source>
        <dbReference type="ARBA" id="ARBA00022443"/>
    </source>
</evidence>
<feature type="compositionally biased region" description="Polar residues" evidence="3">
    <location>
        <begin position="335"/>
        <end position="345"/>
    </location>
</feature>
<proteinExistence type="predicted"/>
<dbReference type="CDD" id="cd11887">
    <property type="entry name" value="SH3_Bbc1"/>
    <property type="match status" value="1"/>
</dbReference>
<name>A0A072PW94_9EURO</name>
<feature type="compositionally biased region" description="Basic and acidic residues" evidence="3">
    <location>
        <begin position="257"/>
        <end position="268"/>
    </location>
</feature>
<feature type="compositionally biased region" description="Pro residues" evidence="3">
    <location>
        <begin position="826"/>
        <end position="835"/>
    </location>
</feature>
<feature type="compositionally biased region" description="Pro residues" evidence="3">
    <location>
        <begin position="784"/>
        <end position="797"/>
    </location>
</feature>
<feature type="compositionally biased region" description="Pro residues" evidence="3">
    <location>
        <begin position="549"/>
        <end position="586"/>
    </location>
</feature>
<evidence type="ECO:0000313" key="6">
    <source>
        <dbReference type="Proteomes" id="UP000027920"/>
    </source>
</evidence>
<dbReference type="VEuPathDB" id="FungiDB:A1O9_04683"/>
<feature type="compositionally biased region" description="Basic and acidic residues" evidence="3">
    <location>
        <begin position="519"/>
        <end position="537"/>
    </location>
</feature>
<keyword evidence="1 2" id="KW-0728">SH3 domain</keyword>
<dbReference type="SMART" id="SM00326">
    <property type="entry name" value="SH3"/>
    <property type="match status" value="1"/>
</dbReference>
<feature type="compositionally biased region" description="Pro residues" evidence="3">
    <location>
        <begin position="205"/>
        <end position="224"/>
    </location>
</feature>
<feature type="compositionally biased region" description="Basic and acidic residues" evidence="3">
    <location>
        <begin position="661"/>
        <end position="671"/>
    </location>
</feature>
<dbReference type="SUPFAM" id="SSF50044">
    <property type="entry name" value="SH3-domain"/>
    <property type="match status" value="1"/>
</dbReference>
<dbReference type="AlphaFoldDB" id="A0A072PW94"/>
<dbReference type="PANTHER" id="PTHR46026">
    <property type="entry name" value="RHO-TYPE GUANINE NUCLEOTIDE EXCHANGE FACTOR, ISOFORM F"/>
    <property type="match status" value="1"/>
</dbReference>
<feature type="compositionally biased region" description="Pro residues" evidence="3">
    <location>
        <begin position="91"/>
        <end position="104"/>
    </location>
</feature>
<dbReference type="InterPro" id="IPR035552">
    <property type="entry name" value="Mti1_SH3"/>
</dbReference>
<dbReference type="EMBL" id="AMGV01000003">
    <property type="protein sequence ID" value="KEF59835.1"/>
    <property type="molecule type" value="Genomic_DNA"/>
</dbReference>
<evidence type="ECO:0000256" key="3">
    <source>
        <dbReference type="SAM" id="MobiDB-lite"/>
    </source>
</evidence>
<feature type="compositionally biased region" description="Low complexity" evidence="3">
    <location>
        <begin position="142"/>
        <end position="153"/>
    </location>
</feature>
<feature type="compositionally biased region" description="Basic and acidic residues" evidence="3">
    <location>
        <begin position="105"/>
        <end position="127"/>
    </location>
</feature>
<feature type="compositionally biased region" description="Polar residues" evidence="3">
    <location>
        <begin position="635"/>
        <end position="654"/>
    </location>
</feature>
<dbReference type="Pfam" id="PF25459">
    <property type="entry name" value="AIM3_BBC1_C"/>
    <property type="match status" value="1"/>
</dbReference>
<evidence type="ECO:0000256" key="2">
    <source>
        <dbReference type="PROSITE-ProRule" id="PRU00192"/>
    </source>
</evidence>
<dbReference type="PROSITE" id="PS50002">
    <property type="entry name" value="SH3"/>
    <property type="match status" value="1"/>
</dbReference>
<dbReference type="InterPro" id="IPR001452">
    <property type="entry name" value="SH3_domain"/>
</dbReference>
<dbReference type="PANTHER" id="PTHR46026:SF1">
    <property type="entry name" value="RHO-TYPE GUANINE NUCLEOTIDE EXCHANGE FACTOR, ISOFORM F"/>
    <property type="match status" value="1"/>
</dbReference>
<feature type="compositionally biased region" description="Basic and acidic residues" evidence="3">
    <location>
        <begin position="227"/>
        <end position="244"/>
    </location>
</feature>
<feature type="compositionally biased region" description="Low complexity" evidence="3">
    <location>
        <begin position="269"/>
        <end position="280"/>
    </location>
</feature>
<keyword evidence="6" id="KW-1185">Reference proteome</keyword>